<keyword evidence="1" id="KW-0732">Signal</keyword>
<evidence type="ECO:0000256" key="1">
    <source>
        <dbReference type="SAM" id="SignalP"/>
    </source>
</evidence>
<feature type="chain" id="PRO_5017329541" evidence="1">
    <location>
        <begin position="19"/>
        <end position="62"/>
    </location>
</feature>
<dbReference type="Proteomes" id="UP000265520">
    <property type="component" value="Unassembled WGS sequence"/>
</dbReference>
<evidence type="ECO:0000313" key="2">
    <source>
        <dbReference type="EMBL" id="MCI42318.1"/>
    </source>
</evidence>
<comment type="caution">
    <text evidence="2">The sequence shown here is derived from an EMBL/GenBank/DDBJ whole genome shotgun (WGS) entry which is preliminary data.</text>
</comment>
<feature type="non-terminal residue" evidence="2">
    <location>
        <position position="1"/>
    </location>
</feature>
<dbReference type="AlphaFoldDB" id="A0A392S0C4"/>
<sequence>GMLRHAQCVFCFPVFLLAAAPRAWVSCAACSAVVVVVFFLMVVAQRVWVVGATPSVRLFREV</sequence>
<name>A0A392S0C4_9FABA</name>
<evidence type="ECO:0000313" key="3">
    <source>
        <dbReference type="Proteomes" id="UP000265520"/>
    </source>
</evidence>
<proteinExistence type="predicted"/>
<dbReference type="EMBL" id="LXQA010303000">
    <property type="protein sequence ID" value="MCI42318.1"/>
    <property type="molecule type" value="Genomic_DNA"/>
</dbReference>
<reference evidence="2 3" key="1">
    <citation type="journal article" date="2018" name="Front. Plant Sci.">
        <title>Red Clover (Trifolium pratense) and Zigzag Clover (T. medium) - A Picture of Genomic Similarities and Differences.</title>
        <authorList>
            <person name="Dluhosova J."/>
            <person name="Istvanek J."/>
            <person name="Nedelnik J."/>
            <person name="Repkova J."/>
        </authorList>
    </citation>
    <scope>NUCLEOTIDE SEQUENCE [LARGE SCALE GENOMIC DNA]</scope>
    <source>
        <strain evidence="3">cv. 10/8</strain>
        <tissue evidence="2">Leaf</tissue>
    </source>
</reference>
<organism evidence="2 3">
    <name type="scientific">Trifolium medium</name>
    <dbReference type="NCBI Taxonomy" id="97028"/>
    <lineage>
        <taxon>Eukaryota</taxon>
        <taxon>Viridiplantae</taxon>
        <taxon>Streptophyta</taxon>
        <taxon>Embryophyta</taxon>
        <taxon>Tracheophyta</taxon>
        <taxon>Spermatophyta</taxon>
        <taxon>Magnoliopsida</taxon>
        <taxon>eudicotyledons</taxon>
        <taxon>Gunneridae</taxon>
        <taxon>Pentapetalae</taxon>
        <taxon>rosids</taxon>
        <taxon>fabids</taxon>
        <taxon>Fabales</taxon>
        <taxon>Fabaceae</taxon>
        <taxon>Papilionoideae</taxon>
        <taxon>50 kb inversion clade</taxon>
        <taxon>NPAAA clade</taxon>
        <taxon>Hologalegina</taxon>
        <taxon>IRL clade</taxon>
        <taxon>Trifolieae</taxon>
        <taxon>Trifolium</taxon>
    </lineage>
</organism>
<keyword evidence="3" id="KW-1185">Reference proteome</keyword>
<accession>A0A392S0C4</accession>
<protein>
    <submittedName>
        <fullName evidence="2">Uncharacterized protein</fullName>
    </submittedName>
</protein>
<feature type="signal peptide" evidence="1">
    <location>
        <begin position="1"/>
        <end position="18"/>
    </location>
</feature>